<dbReference type="GO" id="GO:0005524">
    <property type="term" value="F:ATP binding"/>
    <property type="evidence" value="ECO:0007669"/>
    <property type="project" value="UniProtKB-KW"/>
</dbReference>
<name>A0ABV4C9F5_9MYCO</name>
<keyword evidence="1" id="KW-0547">Nucleotide-binding</keyword>
<dbReference type="Pfam" id="PF13589">
    <property type="entry name" value="HATPase_c_3"/>
    <property type="match status" value="1"/>
</dbReference>
<evidence type="ECO:0000313" key="2">
    <source>
        <dbReference type="Proteomes" id="UP001564760"/>
    </source>
</evidence>
<protein>
    <submittedName>
        <fullName evidence="1">ATP-binding protein</fullName>
    </submittedName>
</protein>
<accession>A0ABV4C9F5</accession>
<dbReference type="InterPro" id="IPR036890">
    <property type="entry name" value="HATPase_C_sf"/>
</dbReference>
<gene>
    <name evidence="1" type="ORF">AB8998_31530</name>
</gene>
<evidence type="ECO:0000313" key="1">
    <source>
        <dbReference type="EMBL" id="MEY8019179.1"/>
    </source>
</evidence>
<sequence length="665" mass="70528">MTSRVDPQGARRMMEMLVNLYADRRLAVVREYVANAVDATRAAGSDEPVAVTTPSLVEPNFVVSDRGTGMSCAEVEATFLAFAASSKRDSNELVGGLGVGAKSAWTLAESFLVDTVKGGCRTTVRAARNLEHQVLLADAPTDLADGTTIIVPVEVAGHVEAWHRVVREVAAAHDAGAVLVDGEPVDSLAGGPNWVGPVCFRRVERPDRGVVVVRSGGTLFSSVPEVTSRVIDGIGRVSGCVIELPIGSFDHTPSRESVIATERTLAAVDAALGRYRIAYEALAQRITELADRDVAGAVALRADTLAGVGEASMLPIPLRVRVPGGTEEWVVRHGRGGRARWERVTDVRDDLFDAVSVPAEMSRTLVVSGVPAGRVLSRFATFVAQEHPTVARVVALPEGRSALALDVVRPGDQASGQTWQISMGSEGLGGRYSYEQWRAALAAGRSVRGPVTGYDCDVCHRDGAGRCSATLSGPQIAALGLPVIYVEDKRPYRSSSGQLAIASVTVYLGKRKSGPLLAAVPQAMTSSAWLQRRFATETAGWSQTELLAAAYTCASESICKAAFEIAASAAALSAPGHPHRALLTRIGALVRSAETVTEAQSATMRALSGCPTAQEQFAEIRTMSGELRQAYPLLAHVRRWDNAAIREHYVAYVAHTPPQTARTAA</sequence>
<dbReference type="Gene3D" id="3.30.565.10">
    <property type="entry name" value="Histidine kinase-like ATPase, C-terminal domain"/>
    <property type="match status" value="1"/>
</dbReference>
<keyword evidence="2" id="KW-1185">Reference proteome</keyword>
<organism evidence="1 2">
    <name type="scientific">Mycobacterium servetii</name>
    <dbReference type="NCBI Taxonomy" id="3237418"/>
    <lineage>
        <taxon>Bacteria</taxon>
        <taxon>Bacillati</taxon>
        <taxon>Actinomycetota</taxon>
        <taxon>Actinomycetes</taxon>
        <taxon>Mycobacteriales</taxon>
        <taxon>Mycobacteriaceae</taxon>
        <taxon>Mycobacterium</taxon>
    </lineage>
</organism>
<keyword evidence="1" id="KW-0067">ATP-binding</keyword>
<reference evidence="1 2" key="1">
    <citation type="submission" date="2024-08" db="EMBL/GenBank/DDBJ databases">
        <title>Mycobacterium servetensis sp. nov., a novel rapid-growing mycobacterial species recovered from a human patient in Zaragoza, Spain.</title>
        <authorList>
            <person name="Tristancho-Baro A.I."/>
            <person name="Buenestado-Serrano S."/>
            <person name="Garcia De Viedma D."/>
            <person name="Milagro-Beamonte A."/>
            <person name="Burillo N."/>
            <person name="Sanz S."/>
            <person name="Lopez-Calleja A.I."/>
            <person name="Penas-Utrilla D."/>
            <person name="Guardingo M."/>
            <person name="Garcia M.J."/>
            <person name="Vinuelas-Bayon J."/>
        </authorList>
    </citation>
    <scope>NUCLEOTIDE SEQUENCE [LARGE SCALE GENOMIC DNA]</scope>
    <source>
        <strain evidence="2">HUMS_12744610</strain>
    </source>
</reference>
<dbReference type="Proteomes" id="UP001564760">
    <property type="component" value="Unassembled WGS sequence"/>
</dbReference>
<dbReference type="RefSeq" id="WP_369742204.1">
    <property type="nucleotide sequence ID" value="NZ_JBGEDP010000003.1"/>
</dbReference>
<dbReference type="SUPFAM" id="SSF55874">
    <property type="entry name" value="ATPase domain of HSP90 chaperone/DNA topoisomerase II/histidine kinase"/>
    <property type="match status" value="1"/>
</dbReference>
<proteinExistence type="predicted"/>
<comment type="caution">
    <text evidence="1">The sequence shown here is derived from an EMBL/GenBank/DDBJ whole genome shotgun (WGS) entry which is preliminary data.</text>
</comment>
<dbReference type="EMBL" id="JBGEDP010000003">
    <property type="protein sequence ID" value="MEY8019179.1"/>
    <property type="molecule type" value="Genomic_DNA"/>
</dbReference>